<keyword evidence="4" id="KW-0349">Heme</keyword>
<comment type="caution">
    <text evidence="10">The sequence shown here is derived from an EMBL/GenBank/DDBJ whole genome shotgun (WGS) entry which is preliminary data.</text>
</comment>
<feature type="non-terminal residue" evidence="10">
    <location>
        <position position="397"/>
    </location>
</feature>
<keyword evidence="11" id="KW-1185">Reference proteome</keyword>
<reference evidence="10 11" key="1">
    <citation type="journal article" date="2024" name="BMC Genomics">
        <title>Genome assembly of redclaw crayfish (Cherax quadricarinatus) provides insights into its immune adaptation and hypoxia tolerance.</title>
        <authorList>
            <person name="Liu Z."/>
            <person name="Zheng J."/>
            <person name="Li H."/>
            <person name="Fang K."/>
            <person name="Wang S."/>
            <person name="He J."/>
            <person name="Zhou D."/>
            <person name="Weng S."/>
            <person name="Chi M."/>
            <person name="Gu Z."/>
            <person name="He J."/>
            <person name="Li F."/>
            <person name="Wang M."/>
        </authorList>
    </citation>
    <scope>NUCLEOTIDE SEQUENCE [LARGE SCALE GENOMIC DNA]</scope>
    <source>
        <strain evidence="10">ZL_2023a</strain>
    </source>
</reference>
<dbReference type="SUPFAM" id="SSF48264">
    <property type="entry name" value="Cytochrome P450"/>
    <property type="match status" value="1"/>
</dbReference>
<evidence type="ECO:0000256" key="9">
    <source>
        <dbReference type="SAM" id="Phobius"/>
    </source>
</evidence>
<evidence type="ECO:0000256" key="2">
    <source>
        <dbReference type="ARBA" id="ARBA00004586"/>
    </source>
</evidence>
<evidence type="ECO:0000313" key="11">
    <source>
        <dbReference type="Proteomes" id="UP001445076"/>
    </source>
</evidence>
<protein>
    <recommendedName>
        <fullName evidence="12">Cytochrome P450</fullName>
    </recommendedName>
</protein>
<sequence length="397" mass="45714">MEGLSYDGMVEYVIYLVITALLALTLFLFFKRLQKVWLIEQLPGPRGLPLLGNALDLNVDNVEMFHFINNVCKLGEVTRLWIGPHPNILISGPRATEVMLSSSRHLDKSLDYRFLHPWLGTGLLTSSGSKWHSRRKLLTPAFHFKILEDFLGVFNTQSSKLVKKLTKVADGNVFNIFPYITLCTLDIICETAMGCSVNAQDNDNSDYVKAVYRISYLVQQRTAVLWQQSDIIYWLMGYAKEHDACLKILHDFTRQTITRRRKAYEQRKLKSNEEGTELQGEKKRLAFLDLLLESSTEGGKNLTDQDIQEEVDTFMFEGHDTTTAAINWMLYLMGHHPHIQARVHEELDSIFEGTDRPATMDDIRQMKYTENCIKEALRFFPSVPYIGRHLKEDIVIS</sequence>
<comment type="similarity">
    <text evidence="3">Belongs to the cytochrome P450 family.</text>
</comment>
<dbReference type="GO" id="GO:0005789">
    <property type="term" value="C:endoplasmic reticulum membrane"/>
    <property type="evidence" value="ECO:0007669"/>
    <property type="project" value="UniProtKB-SubCell"/>
</dbReference>
<keyword evidence="9" id="KW-1133">Transmembrane helix</keyword>
<evidence type="ECO:0000256" key="7">
    <source>
        <dbReference type="ARBA" id="ARBA00023033"/>
    </source>
</evidence>
<name>A0AAW0Y9Y5_CHEQU</name>
<evidence type="ECO:0000256" key="8">
    <source>
        <dbReference type="ARBA" id="ARBA00023136"/>
    </source>
</evidence>
<evidence type="ECO:0000256" key="1">
    <source>
        <dbReference type="ARBA" id="ARBA00001971"/>
    </source>
</evidence>
<dbReference type="InterPro" id="IPR001128">
    <property type="entry name" value="Cyt_P450"/>
</dbReference>
<keyword evidence="5" id="KW-0256">Endoplasmic reticulum</keyword>
<comment type="cofactor">
    <cofactor evidence="1">
        <name>heme</name>
        <dbReference type="ChEBI" id="CHEBI:30413"/>
    </cofactor>
</comment>
<dbReference type="Pfam" id="PF00067">
    <property type="entry name" value="p450"/>
    <property type="match status" value="1"/>
</dbReference>
<evidence type="ECO:0000256" key="5">
    <source>
        <dbReference type="ARBA" id="ARBA00022824"/>
    </source>
</evidence>
<dbReference type="GO" id="GO:0004497">
    <property type="term" value="F:monooxygenase activity"/>
    <property type="evidence" value="ECO:0007669"/>
    <property type="project" value="UniProtKB-KW"/>
</dbReference>
<evidence type="ECO:0000256" key="3">
    <source>
        <dbReference type="ARBA" id="ARBA00010617"/>
    </source>
</evidence>
<gene>
    <name evidence="10" type="ORF">OTU49_000007</name>
</gene>
<dbReference type="Proteomes" id="UP001445076">
    <property type="component" value="Unassembled WGS sequence"/>
</dbReference>
<dbReference type="PRINTS" id="PR00463">
    <property type="entry name" value="EP450I"/>
</dbReference>
<keyword evidence="8 9" id="KW-0472">Membrane</keyword>
<keyword evidence="6" id="KW-0408">Iron</keyword>
<accession>A0AAW0Y9Y5</accession>
<dbReference type="GO" id="GO:0016705">
    <property type="term" value="F:oxidoreductase activity, acting on paired donors, with incorporation or reduction of molecular oxygen"/>
    <property type="evidence" value="ECO:0007669"/>
    <property type="project" value="InterPro"/>
</dbReference>
<dbReference type="AlphaFoldDB" id="A0AAW0Y9Y5"/>
<dbReference type="EMBL" id="JARKIK010000002">
    <property type="protein sequence ID" value="KAK8753510.1"/>
    <property type="molecule type" value="Genomic_DNA"/>
</dbReference>
<dbReference type="InterPro" id="IPR036396">
    <property type="entry name" value="Cyt_P450_sf"/>
</dbReference>
<dbReference type="InterPro" id="IPR002401">
    <property type="entry name" value="Cyt_P450_E_grp-I"/>
</dbReference>
<comment type="subcellular location">
    <subcellularLocation>
        <location evidence="2">Endoplasmic reticulum membrane</location>
    </subcellularLocation>
</comment>
<dbReference type="InterPro" id="IPR050196">
    <property type="entry name" value="Cytochrome_P450_Monoox"/>
</dbReference>
<keyword evidence="4" id="KW-0479">Metal-binding</keyword>
<evidence type="ECO:0000256" key="6">
    <source>
        <dbReference type="ARBA" id="ARBA00023004"/>
    </source>
</evidence>
<keyword evidence="9" id="KW-0812">Transmembrane</keyword>
<proteinExistence type="inferred from homology"/>
<dbReference type="GO" id="GO:0005506">
    <property type="term" value="F:iron ion binding"/>
    <property type="evidence" value="ECO:0007669"/>
    <property type="project" value="InterPro"/>
</dbReference>
<evidence type="ECO:0000256" key="4">
    <source>
        <dbReference type="ARBA" id="ARBA00022617"/>
    </source>
</evidence>
<evidence type="ECO:0000313" key="10">
    <source>
        <dbReference type="EMBL" id="KAK8753510.1"/>
    </source>
</evidence>
<keyword evidence="7" id="KW-0560">Oxidoreductase</keyword>
<organism evidence="10 11">
    <name type="scientific">Cherax quadricarinatus</name>
    <name type="common">Australian red claw crayfish</name>
    <dbReference type="NCBI Taxonomy" id="27406"/>
    <lineage>
        <taxon>Eukaryota</taxon>
        <taxon>Metazoa</taxon>
        <taxon>Ecdysozoa</taxon>
        <taxon>Arthropoda</taxon>
        <taxon>Crustacea</taxon>
        <taxon>Multicrustacea</taxon>
        <taxon>Malacostraca</taxon>
        <taxon>Eumalacostraca</taxon>
        <taxon>Eucarida</taxon>
        <taxon>Decapoda</taxon>
        <taxon>Pleocyemata</taxon>
        <taxon>Astacidea</taxon>
        <taxon>Parastacoidea</taxon>
        <taxon>Parastacidae</taxon>
        <taxon>Cherax</taxon>
    </lineage>
</organism>
<dbReference type="PANTHER" id="PTHR24291">
    <property type="entry name" value="CYTOCHROME P450 FAMILY 4"/>
    <property type="match status" value="1"/>
</dbReference>
<keyword evidence="7" id="KW-0503">Monooxygenase</keyword>
<dbReference type="GO" id="GO:0020037">
    <property type="term" value="F:heme binding"/>
    <property type="evidence" value="ECO:0007669"/>
    <property type="project" value="InterPro"/>
</dbReference>
<dbReference type="PANTHER" id="PTHR24291:SF189">
    <property type="entry name" value="CYTOCHROME P450 4C3-RELATED"/>
    <property type="match status" value="1"/>
</dbReference>
<feature type="transmembrane region" description="Helical" evidence="9">
    <location>
        <begin position="12"/>
        <end position="30"/>
    </location>
</feature>
<evidence type="ECO:0008006" key="12">
    <source>
        <dbReference type="Google" id="ProtNLM"/>
    </source>
</evidence>
<dbReference type="Gene3D" id="1.10.630.10">
    <property type="entry name" value="Cytochrome P450"/>
    <property type="match status" value="1"/>
</dbReference>